<dbReference type="Proteomes" id="UP001152747">
    <property type="component" value="Unassembled WGS sequence"/>
</dbReference>
<proteinExistence type="predicted"/>
<organism evidence="2 3">
    <name type="scientific">Caenorhabditis angaria</name>
    <dbReference type="NCBI Taxonomy" id="860376"/>
    <lineage>
        <taxon>Eukaryota</taxon>
        <taxon>Metazoa</taxon>
        <taxon>Ecdysozoa</taxon>
        <taxon>Nematoda</taxon>
        <taxon>Chromadorea</taxon>
        <taxon>Rhabditida</taxon>
        <taxon>Rhabditina</taxon>
        <taxon>Rhabditomorpha</taxon>
        <taxon>Rhabditoidea</taxon>
        <taxon>Rhabditidae</taxon>
        <taxon>Peloderinae</taxon>
        <taxon>Caenorhabditis</taxon>
    </lineage>
</organism>
<keyword evidence="3" id="KW-1185">Reference proteome</keyword>
<dbReference type="AlphaFoldDB" id="A0A9P1N0H0"/>
<reference evidence="2" key="1">
    <citation type="submission" date="2022-11" db="EMBL/GenBank/DDBJ databases">
        <authorList>
            <person name="Kikuchi T."/>
        </authorList>
    </citation>
    <scope>NUCLEOTIDE SEQUENCE</scope>
    <source>
        <strain evidence="2">PS1010</strain>
    </source>
</reference>
<dbReference type="OrthoDB" id="5793494at2759"/>
<accession>A0A9P1N0H0</accession>
<feature type="compositionally biased region" description="Polar residues" evidence="1">
    <location>
        <begin position="186"/>
        <end position="208"/>
    </location>
</feature>
<sequence>MHVFCRDERLFFIYHFLNDDYLYPHVAPFLSIGNFAENCEVEKPIFRFSPKIRHNIEKMNSCRRIMDRLDVLIENNELHRHTCLILQAGSQATMRLASKTELRSDWNTIVEIPFCLYITENGECPRILDFEDLEKHEEWLAILEQVLMPMDNVDGNLIPIIAPQQTSRIVKDALMKAKQNKKDNNMKNSISHNKGAVGSTSTNTTLSS</sequence>
<comment type="caution">
    <text evidence="2">The sequence shown here is derived from an EMBL/GenBank/DDBJ whole genome shotgun (WGS) entry which is preliminary data.</text>
</comment>
<name>A0A9P1N0H0_9PELO</name>
<protein>
    <submittedName>
        <fullName evidence="2">Uncharacterized protein</fullName>
    </submittedName>
</protein>
<evidence type="ECO:0000256" key="1">
    <source>
        <dbReference type="SAM" id="MobiDB-lite"/>
    </source>
</evidence>
<gene>
    <name evidence="2" type="ORF">CAMP_LOCUS9616</name>
</gene>
<feature type="region of interest" description="Disordered" evidence="1">
    <location>
        <begin position="180"/>
        <end position="208"/>
    </location>
</feature>
<evidence type="ECO:0000313" key="2">
    <source>
        <dbReference type="EMBL" id="CAI5446979.1"/>
    </source>
</evidence>
<dbReference type="EMBL" id="CANHGI010000004">
    <property type="protein sequence ID" value="CAI5446979.1"/>
    <property type="molecule type" value="Genomic_DNA"/>
</dbReference>
<evidence type="ECO:0000313" key="3">
    <source>
        <dbReference type="Proteomes" id="UP001152747"/>
    </source>
</evidence>